<protein>
    <submittedName>
        <fullName evidence="2">Unannotated protein</fullName>
    </submittedName>
</protein>
<name>A0A6J6UBQ2_9ZZZZ</name>
<evidence type="ECO:0000256" key="1">
    <source>
        <dbReference type="SAM" id="MobiDB-lite"/>
    </source>
</evidence>
<feature type="compositionally biased region" description="Low complexity" evidence="1">
    <location>
        <begin position="8"/>
        <end position="24"/>
    </location>
</feature>
<dbReference type="AlphaFoldDB" id="A0A6J6UBQ2"/>
<dbReference type="EMBL" id="CAEZYZ010000196">
    <property type="protein sequence ID" value="CAB4757210.1"/>
    <property type="molecule type" value="Genomic_DNA"/>
</dbReference>
<feature type="region of interest" description="Disordered" evidence="1">
    <location>
        <begin position="1"/>
        <end position="31"/>
    </location>
</feature>
<evidence type="ECO:0000313" key="2">
    <source>
        <dbReference type="EMBL" id="CAB4757210.1"/>
    </source>
</evidence>
<sequence length="111" mass="11567">MLAPIAKSPRTSPSRVRPSRASAPKNRGVKANTTRANIAFITKIQRQDASSASMPPAIALTMNAPAPTNAQRPKARPSISLGTACVMIARSPAKNSPAPTPATARVERSIA</sequence>
<accession>A0A6J6UBQ2</accession>
<feature type="region of interest" description="Disordered" evidence="1">
    <location>
        <begin position="92"/>
        <end position="111"/>
    </location>
</feature>
<gene>
    <name evidence="2" type="ORF">UFOPK2810_01143</name>
</gene>
<organism evidence="2">
    <name type="scientific">freshwater metagenome</name>
    <dbReference type="NCBI Taxonomy" id="449393"/>
    <lineage>
        <taxon>unclassified sequences</taxon>
        <taxon>metagenomes</taxon>
        <taxon>ecological metagenomes</taxon>
    </lineage>
</organism>
<reference evidence="2" key="1">
    <citation type="submission" date="2020-05" db="EMBL/GenBank/DDBJ databases">
        <authorList>
            <person name="Chiriac C."/>
            <person name="Salcher M."/>
            <person name="Ghai R."/>
            <person name="Kavagutti S V."/>
        </authorList>
    </citation>
    <scope>NUCLEOTIDE SEQUENCE</scope>
</reference>
<proteinExistence type="predicted"/>